<evidence type="ECO:0000313" key="2">
    <source>
        <dbReference type="EMBL" id="TVT29804.1"/>
    </source>
</evidence>
<dbReference type="OrthoDB" id="2447941at2"/>
<feature type="transmembrane region" description="Helical" evidence="1">
    <location>
        <begin position="54"/>
        <end position="73"/>
    </location>
</feature>
<dbReference type="PIRSF" id="PIRSF037259">
    <property type="entry name" value="EcsB_ABC"/>
    <property type="match status" value="1"/>
</dbReference>
<feature type="transmembrane region" description="Helical" evidence="1">
    <location>
        <begin position="277"/>
        <end position="296"/>
    </location>
</feature>
<comment type="caution">
    <text evidence="2">The sequence shown here is derived from an EMBL/GenBank/DDBJ whole genome shotgun (WGS) entry which is preliminary data.</text>
</comment>
<keyword evidence="3" id="KW-1185">Reference proteome</keyword>
<feature type="transmembrane region" description="Helical" evidence="1">
    <location>
        <begin position="102"/>
        <end position="122"/>
    </location>
</feature>
<evidence type="ECO:0000256" key="1">
    <source>
        <dbReference type="SAM" id="Phobius"/>
    </source>
</evidence>
<dbReference type="RefSeq" id="WP_145287129.1">
    <property type="nucleotide sequence ID" value="NZ_VMSJ01000001.1"/>
</dbReference>
<dbReference type="EMBL" id="VMSJ01000001">
    <property type="protein sequence ID" value="TVT29804.1"/>
    <property type="molecule type" value="Genomic_DNA"/>
</dbReference>
<feature type="transmembrane region" description="Helical" evidence="1">
    <location>
        <begin position="160"/>
        <end position="177"/>
    </location>
</feature>
<keyword evidence="1" id="KW-1133">Transmembrane helix</keyword>
<feature type="transmembrane region" description="Helical" evidence="1">
    <location>
        <begin position="20"/>
        <end position="42"/>
    </location>
</feature>
<feature type="transmembrane region" description="Helical" evidence="1">
    <location>
        <begin position="343"/>
        <end position="363"/>
    </location>
</feature>
<dbReference type="Pfam" id="PF05975">
    <property type="entry name" value="EcsB"/>
    <property type="match status" value="1"/>
</dbReference>
<keyword evidence="1" id="KW-0812">Transmembrane</keyword>
<dbReference type="GO" id="GO:0016020">
    <property type="term" value="C:membrane"/>
    <property type="evidence" value="ECO:0007669"/>
    <property type="project" value="InterPro"/>
</dbReference>
<gene>
    <name evidence="2" type="ORF">FO441_05905</name>
</gene>
<keyword evidence="1" id="KW-0472">Membrane</keyword>
<accession>A0A558AZY7</accession>
<protein>
    <submittedName>
        <fullName evidence="2">ABC transporter permease</fullName>
    </submittedName>
</protein>
<organism evidence="2 3">
    <name type="scientific">Salinicoccus cyprini</name>
    <dbReference type="NCBI Taxonomy" id="2493691"/>
    <lineage>
        <taxon>Bacteria</taxon>
        <taxon>Bacillati</taxon>
        <taxon>Bacillota</taxon>
        <taxon>Bacilli</taxon>
        <taxon>Bacillales</taxon>
        <taxon>Staphylococcaceae</taxon>
        <taxon>Salinicoccus</taxon>
    </lineage>
</organism>
<dbReference type="Proteomes" id="UP000315103">
    <property type="component" value="Unassembled WGS sequence"/>
</dbReference>
<name>A0A558AZY7_9STAP</name>
<feature type="transmembrane region" description="Helical" evidence="1">
    <location>
        <begin position="183"/>
        <end position="198"/>
    </location>
</feature>
<evidence type="ECO:0000313" key="3">
    <source>
        <dbReference type="Proteomes" id="UP000315103"/>
    </source>
</evidence>
<feature type="transmembrane region" description="Helical" evidence="1">
    <location>
        <begin position="128"/>
        <end position="148"/>
    </location>
</feature>
<reference evidence="2 3" key="1">
    <citation type="submission" date="2019-07" db="EMBL/GenBank/DDBJ databases">
        <title>Salinicoccus cyprini sp. nov., isolated from gastro-intestinal tract of mirror carp, Cyprinus carpio var. specularis, collected from Gobind Sagar Reservoir, Himachal Pradesh, India.</title>
        <authorList>
            <person name="Talwar C."/>
            <person name="Singh A.K."/>
            <person name="Lal R."/>
            <person name="Negi R.K."/>
        </authorList>
    </citation>
    <scope>NUCLEOTIDE SEQUENCE [LARGE SCALE GENOMIC DNA]</scope>
    <source>
        <strain evidence="2 3">CT19</strain>
    </source>
</reference>
<proteinExistence type="predicted"/>
<dbReference type="InterPro" id="IPR010288">
    <property type="entry name" value="EcsB_ABC"/>
</dbReference>
<sequence>MSDQLFRSRLNEDIARRSYYGKFIFNSHFLIFLTITAGFFLYSLLSLLETLEPTLWLDVIAAFLVSILLIPAYRTLLKEADGVFLLPYEAKFGKYLSAADRYSLTLGIIKPLIGGTIAVLLLTVGHGLVEIITFIAGAIIFYVMNFHIKKAVVNSRLSTPWMMAGLIGLSFISLMLIVQSPFWLLPAVAVYWVALVYARRTSHPRLDWNAMIDYEASQLNSYYRNVALFTNVSHIDKQFKRRRYLDPFLWQPKGRAFSKEKMYEYLFYRTFARSHDLPMIILRLILLFGIVMVWIGNLYFSIIIVLFGIYIIVLQMSQIYTAQAYLLWPKVWPVDRGFIQKSYVDYSHKLVLVISVLFSLIFLGIHYEYFFLVILFPLWGYFINRSLSRTVYRKEKELSD</sequence>
<dbReference type="AlphaFoldDB" id="A0A558AZY7"/>